<reference evidence="3 4" key="1">
    <citation type="journal article" date="2009" name="PLoS Genet.">
        <title>Genomic analysis of the basal lineage fungus Rhizopus oryzae reveals a whole-genome duplication.</title>
        <authorList>
            <person name="Ma L.-J."/>
            <person name="Ibrahim A.S."/>
            <person name="Skory C."/>
            <person name="Grabherr M.G."/>
            <person name="Burger G."/>
            <person name="Butler M."/>
            <person name="Elias M."/>
            <person name="Idnurm A."/>
            <person name="Lang B.F."/>
            <person name="Sone T."/>
            <person name="Abe A."/>
            <person name="Calvo S.E."/>
            <person name="Corrochano L.M."/>
            <person name="Engels R."/>
            <person name="Fu J."/>
            <person name="Hansberg W."/>
            <person name="Kim J.-M."/>
            <person name="Kodira C.D."/>
            <person name="Koehrsen M.J."/>
            <person name="Liu B."/>
            <person name="Miranda-Saavedra D."/>
            <person name="O'Leary S."/>
            <person name="Ortiz-Castellanos L."/>
            <person name="Poulter R."/>
            <person name="Rodriguez-Romero J."/>
            <person name="Ruiz-Herrera J."/>
            <person name="Shen Y.-Q."/>
            <person name="Zeng Q."/>
            <person name="Galagan J."/>
            <person name="Birren B.W."/>
            <person name="Cuomo C.A."/>
            <person name="Wickes B.L."/>
        </authorList>
    </citation>
    <scope>NUCLEOTIDE SEQUENCE [LARGE SCALE GENOMIC DNA]</scope>
    <source>
        <strain evidence="4">RA 99-880 / ATCC MYA-4621 / FGSC 9543 / NRRL 43880</strain>
    </source>
</reference>
<keyword evidence="1" id="KW-0175">Coiled coil</keyword>
<sequence>MSALLEDVDSFLSVNIKSDEDLNLDKLQKLLDSQKAEQKALDAQLNSLTHNSKHTLPNVLEQSTKHQRDLQALLG</sequence>
<name>I1CPL1_RHIO9</name>
<protein>
    <recommendedName>
        <fullName evidence="5">VPS37 C-terminal domain-containing protein</fullName>
    </recommendedName>
</protein>
<evidence type="ECO:0000256" key="1">
    <source>
        <dbReference type="SAM" id="Coils"/>
    </source>
</evidence>
<evidence type="ECO:0000313" key="4">
    <source>
        <dbReference type="Proteomes" id="UP000009138"/>
    </source>
</evidence>
<evidence type="ECO:0008006" key="5">
    <source>
        <dbReference type="Google" id="ProtNLM"/>
    </source>
</evidence>
<dbReference type="VEuPathDB" id="FungiDB:RO3G_15102"/>
<feature type="region of interest" description="Disordered" evidence="2">
    <location>
        <begin position="52"/>
        <end position="75"/>
    </location>
</feature>
<evidence type="ECO:0000313" key="3">
    <source>
        <dbReference type="EMBL" id="EIE90391.1"/>
    </source>
</evidence>
<organism evidence="3 4">
    <name type="scientific">Rhizopus delemar (strain RA 99-880 / ATCC MYA-4621 / FGSC 9543 / NRRL 43880)</name>
    <name type="common">Mucormycosis agent</name>
    <name type="synonym">Rhizopus arrhizus var. delemar</name>
    <dbReference type="NCBI Taxonomy" id="246409"/>
    <lineage>
        <taxon>Eukaryota</taxon>
        <taxon>Fungi</taxon>
        <taxon>Fungi incertae sedis</taxon>
        <taxon>Mucoromycota</taxon>
        <taxon>Mucoromycotina</taxon>
        <taxon>Mucoromycetes</taxon>
        <taxon>Mucorales</taxon>
        <taxon>Mucorineae</taxon>
        <taxon>Rhizopodaceae</taxon>
        <taxon>Rhizopus</taxon>
    </lineage>
</organism>
<dbReference type="RefSeq" id="XP_067525787.1">
    <property type="nucleotide sequence ID" value="XM_067669686.1"/>
</dbReference>
<proteinExistence type="predicted"/>
<evidence type="ECO:0000256" key="2">
    <source>
        <dbReference type="SAM" id="MobiDB-lite"/>
    </source>
</evidence>
<dbReference type="EMBL" id="CH476746">
    <property type="protein sequence ID" value="EIE90391.1"/>
    <property type="molecule type" value="Genomic_DNA"/>
</dbReference>
<feature type="coiled-coil region" evidence="1">
    <location>
        <begin position="17"/>
        <end position="51"/>
    </location>
</feature>
<dbReference type="InParanoid" id="I1CPL1"/>
<dbReference type="AlphaFoldDB" id="I1CPL1"/>
<gene>
    <name evidence="3" type="ORF">RO3G_15102</name>
</gene>
<dbReference type="GeneID" id="93622067"/>
<keyword evidence="4" id="KW-1185">Reference proteome</keyword>
<dbReference type="Proteomes" id="UP000009138">
    <property type="component" value="Unassembled WGS sequence"/>
</dbReference>
<accession>I1CPL1</accession>